<sequence length="203" mass="22112">MKAFLQTARLLSDLASSLLFLILFSFTRNAALSAGFGMLLGVIQIALQLGRRKPIDVMEWMSVFLVIASGTATVLTDSPRFVLFKPTAIYAIVGIVMLKPGWINRYLPSIAREVASDVGFAWAGLMFVSATLNAYLALNSVLATWAMVMTIFGIVGKFVLGIAGFVAIRLTVRHRLRAMSAEEREALLISTGWKAKSPPVAEK</sequence>
<evidence type="ECO:0000313" key="2">
    <source>
        <dbReference type="Proteomes" id="UP001304050"/>
    </source>
</evidence>
<gene>
    <name evidence="1" type="ORF">U8465_01775</name>
</gene>
<comment type="caution">
    <text evidence="1">The sequence shown here is derived from an EMBL/GenBank/DDBJ whole genome shotgun (WGS) entry which is preliminary data.</text>
</comment>
<name>A0ACC6MRX1_9HYPH</name>
<accession>A0ACC6MRX1</accession>
<dbReference type="EMBL" id="JAYESG010000001">
    <property type="protein sequence ID" value="MEA3515888.1"/>
    <property type="molecule type" value="Genomic_DNA"/>
</dbReference>
<dbReference type="Proteomes" id="UP001304050">
    <property type="component" value="Unassembled WGS sequence"/>
</dbReference>
<reference evidence="1" key="1">
    <citation type="submission" date="2023-12" db="EMBL/GenBank/DDBJ databases">
        <title>Diversity of Rhizobium in root nodule of phaseolus vulgaris.</title>
        <authorList>
            <person name="Wang H."/>
        </authorList>
    </citation>
    <scope>NUCLEOTIDE SEQUENCE</scope>
    <source>
        <strain evidence="1">MJ31</strain>
    </source>
</reference>
<organism evidence="1 2">
    <name type="scientific">Rhizobium mulingense</name>
    <dbReference type="NCBI Taxonomy" id="3031128"/>
    <lineage>
        <taxon>Bacteria</taxon>
        <taxon>Pseudomonadati</taxon>
        <taxon>Pseudomonadota</taxon>
        <taxon>Alphaproteobacteria</taxon>
        <taxon>Hyphomicrobiales</taxon>
        <taxon>Rhizobiaceae</taxon>
        <taxon>Rhizobium/Agrobacterium group</taxon>
        <taxon>Rhizobium</taxon>
    </lineage>
</organism>
<evidence type="ECO:0000313" key="1">
    <source>
        <dbReference type="EMBL" id="MEA3515888.1"/>
    </source>
</evidence>
<protein>
    <submittedName>
        <fullName evidence="1">Septation protein IspZ</fullName>
    </submittedName>
</protein>
<proteinExistence type="predicted"/>
<keyword evidence="2" id="KW-1185">Reference proteome</keyword>